<organism evidence="1 6">
    <name type="scientific">Candidatus Hakubella thermalkaliphila</name>
    <dbReference type="NCBI Taxonomy" id="2754717"/>
    <lineage>
        <taxon>Bacteria</taxon>
        <taxon>Bacillati</taxon>
        <taxon>Actinomycetota</taxon>
        <taxon>Actinomycetota incertae sedis</taxon>
        <taxon>Candidatus Hakubellales</taxon>
        <taxon>Candidatus Hakubellaceae</taxon>
        <taxon>Candidatus Hakubella</taxon>
    </lineage>
</organism>
<accession>A0A6V8PAJ5</accession>
<evidence type="ECO:0000313" key="6">
    <source>
        <dbReference type="Proteomes" id="UP000588083"/>
    </source>
</evidence>
<dbReference type="AlphaFoldDB" id="A0A6V8PAJ5"/>
<keyword evidence="6" id="KW-1185">Reference proteome</keyword>
<dbReference type="PANTHER" id="PTHR30348:SF4">
    <property type="entry name" value="DUF72 DOMAIN-CONTAINING PROTEIN"/>
    <property type="match status" value="1"/>
</dbReference>
<dbReference type="Proteomes" id="UP000588083">
    <property type="component" value="Unassembled WGS sequence"/>
</dbReference>
<dbReference type="Proteomes" id="UP000569018">
    <property type="component" value="Unassembled WGS sequence"/>
</dbReference>
<evidence type="ECO:0000313" key="5">
    <source>
        <dbReference type="Proteomes" id="UP000569018"/>
    </source>
</evidence>
<dbReference type="RefSeq" id="WP_176231323.1">
    <property type="nucleotide sequence ID" value="NZ_BLRZ01000020.1"/>
</dbReference>
<evidence type="ECO:0008006" key="7">
    <source>
        <dbReference type="Google" id="ProtNLM"/>
    </source>
</evidence>
<dbReference type="EMBL" id="BLSD01000027">
    <property type="protein sequence ID" value="GFP39023.1"/>
    <property type="molecule type" value="Genomic_DNA"/>
</dbReference>
<protein>
    <recommendedName>
        <fullName evidence="7">DUF72 domain-containing protein</fullName>
    </recommendedName>
</protein>
<dbReference type="InterPro" id="IPR002763">
    <property type="entry name" value="DUF72"/>
</dbReference>
<proteinExistence type="predicted"/>
<reference evidence="4 5" key="1">
    <citation type="journal article" date="2020" name="Front. Microbiol.">
        <title>Single-cell genomics of novel Actinobacteria with the Wood-Ljungdahl pathway discovered in a serpentinizing system.</title>
        <authorList>
            <person name="Merino N."/>
            <person name="Kawai M."/>
            <person name="Boyd E.S."/>
            <person name="Colman D.R."/>
            <person name="McGlynn S.E."/>
            <person name="Nealson K.H."/>
            <person name="Kurokawa K."/>
            <person name="Hongoh Y."/>
        </authorList>
    </citation>
    <scope>NUCLEOTIDE SEQUENCE [LARGE SCALE GENOMIC DNA]</scope>
    <source>
        <strain evidence="1 6">S34</strain>
        <strain evidence="2 4">S44</strain>
        <strain evidence="3 5">S47</strain>
    </source>
</reference>
<name>A0A6V8PAJ5_9ACTN</name>
<dbReference type="PANTHER" id="PTHR30348">
    <property type="entry name" value="UNCHARACTERIZED PROTEIN YECE"/>
    <property type="match status" value="1"/>
</dbReference>
<sequence length="258" mass="30257">MAQVRIGTSGWSYKHWEYGVFYPEGLQTRGQLPFYAQSYDTVEINNSFYHLPAKNTFEDWKSKVPKGFLFAVKASRYITHIKRLKDAEEAWKKFLANTRALEEKLGPILFQLPPNFAKNLSRLEDFIEILPSNLRYSFEFRHPTWLDEEVYEVLKKKNIALCIPDSPGFPTAQVITANFTYLRFHGGQILYGSDYSEEEFEKWAKKISGWLKQDIDVYAYFNNDAYGYALKNARQLRELVDIYLKEEGKCFTSGWIQT</sequence>
<dbReference type="EMBL" id="BLRZ01000020">
    <property type="protein sequence ID" value="GFP29702.1"/>
    <property type="molecule type" value="Genomic_DNA"/>
</dbReference>
<dbReference type="SUPFAM" id="SSF117396">
    <property type="entry name" value="TM1631-like"/>
    <property type="match status" value="1"/>
</dbReference>
<evidence type="ECO:0000313" key="1">
    <source>
        <dbReference type="EMBL" id="GFP29702.1"/>
    </source>
</evidence>
<dbReference type="EMBL" id="BLSC01000041">
    <property type="protein sequence ID" value="GFP37026.1"/>
    <property type="molecule type" value="Genomic_DNA"/>
</dbReference>
<dbReference type="Proteomes" id="UP000561271">
    <property type="component" value="Unassembled WGS sequence"/>
</dbReference>
<evidence type="ECO:0000313" key="3">
    <source>
        <dbReference type="EMBL" id="GFP39023.1"/>
    </source>
</evidence>
<evidence type="ECO:0000313" key="2">
    <source>
        <dbReference type="EMBL" id="GFP37026.1"/>
    </source>
</evidence>
<dbReference type="Gene3D" id="3.20.20.410">
    <property type="entry name" value="Protein of unknown function UPF0759"/>
    <property type="match status" value="1"/>
</dbReference>
<dbReference type="Pfam" id="PF01904">
    <property type="entry name" value="DUF72"/>
    <property type="match status" value="1"/>
</dbReference>
<evidence type="ECO:0000313" key="4">
    <source>
        <dbReference type="Proteomes" id="UP000561271"/>
    </source>
</evidence>
<dbReference type="InterPro" id="IPR036520">
    <property type="entry name" value="UPF0759_sf"/>
</dbReference>
<comment type="caution">
    <text evidence="1">The sequence shown here is derived from an EMBL/GenBank/DDBJ whole genome shotgun (WGS) entry which is preliminary data.</text>
</comment>
<gene>
    <name evidence="1" type="ORF">HKBW3S34_00622</name>
    <name evidence="2" type="ORF">HKBW3S44_00707</name>
    <name evidence="3" type="ORF">HKBW3S47_00723</name>
</gene>